<dbReference type="InParanoid" id="A0A2R5GZZ4"/>
<dbReference type="PANTHER" id="PTHR43081:SF1">
    <property type="entry name" value="ADENYLATE CYCLASE, TERMINAL-DIFFERENTIATION SPECIFIC"/>
    <property type="match status" value="1"/>
</dbReference>
<dbReference type="CDD" id="cd07302">
    <property type="entry name" value="CHD"/>
    <property type="match status" value="1"/>
</dbReference>
<evidence type="ECO:0000313" key="5">
    <source>
        <dbReference type="Proteomes" id="UP000241890"/>
    </source>
</evidence>
<evidence type="ECO:0000313" key="4">
    <source>
        <dbReference type="EMBL" id="GBG34051.1"/>
    </source>
</evidence>
<keyword evidence="2" id="KW-0812">Transmembrane</keyword>
<gene>
    <name evidence="4" type="ORF">FCC1311_102742</name>
</gene>
<dbReference type="GO" id="GO:0035556">
    <property type="term" value="P:intracellular signal transduction"/>
    <property type="evidence" value="ECO:0007669"/>
    <property type="project" value="InterPro"/>
</dbReference>
<dbReference type="PANTHER" id="PTHR43081">
    <property type="entry name" value="ADENYLATE CYCLASE, TERMINAL-DIFFERENTIATION SPECIFIC-RELATED"/>
    <property type="match status" value="1"/>
</dbReference>
<dbReference type="SMART" id="SM00044">
    <property type="entry name" value="CYCc"/>
    <property type="match status" value="1"/>
</dbReference>
<feature type="compositionally biased region" description="Acidic residues" evidence="1">
    <location>
        <begin position="10"/>
        <end position="20"/>
    </location>
</feature>
<feature type="region of interest" description="Disordered" evidence="1">
    <location>
        <begin position="143"/>
        <end position="176"/>
    </location>
</feature>
<dbReference type="InterPro" id="IPR050697">
    <property type="entry name" value="Adenylyl/Guanylyl_Cyclase_3/4"/>
</dbReference>
<accession>A0A2R5GZZ4</accession>
<sequence>MRDDIFGLDFDTDNEIDADETCSSNAHKVENMDNDKEEPEHESDTLGSMLPPLDSKLPPLDSKLPPLDSKFPPLDSMLPPMSAPAPPHTPTYPPKDSANALQLLMRSKSLMGYVQETLVRDENAFMVPGHEGVTVSTSFADDTHGAAEASNREKTGAAGTGQDVGPASPRSLLSGPPELPRCAPTIHFRAALVLMSMLIVALACMLIAIVSLSLSVDVTNEVQTQCTENVADLMETSRITLEDFARQDTISALDVLSERIQRSYLDQAVGITGEVAGSLAAIRHFQPGFSGHVGALDQSTATFEAVQAAYNASAGILLSIPLATEQSRSVRSVFIGFEETSEVIVAVEDRFLNFSCIELCTPSPNCTAYPMTAGVPDFTRPHQAHSHCVNDNFDYDQHPLRLKELRLMADNDNNPVLFWWALNDFQGDPSMLMTFLRPYDLCLNSNRTCFNALIGAQIDLQGLSCFLHEHLSFNFSAADGSRDANSSPHGSPASSSSLANGTDEDAGLSYLIFNGANSIDSELDDVDRVGTLLATSNACRPAQVDHAMLNSTLAVDVEGGTGTVARSATYVRDAWLGGAFGTPGTRRAALVNLDTLEPCDLTQTGANSSQCFFVSMVPVQGPSADPYDLVDMGNQVELLAVAVVPHLLYLQNLEYLKGEYKGIVRSLDEQQRERWAQAAALVTGIILAITILVCILSACLAWRFGASIIQLSGFMRDLETLKFSRVKKTELSRVHEISQMQSSFNDLCSTIEVMAKFVPSAVVRAVITNSEGKGRRLHVRRRNVTILFSDIAGFTSISERLSERDLLLFLVRYLTVMTAVVEAYGGVVSEILGDGVLAFWNTPDPVEDHEAKACASALAQQESMRFLNEYFAEMLGAAGCGKLKIRIGVHTGDVLTGNIGSVSRYKWGSLGDAVNLASRLEGVNKLFGTGIIISHSTFSALPGNVFVTRKLDCVAVKGKAKTVTVYELVSMKRKLLGRSTADAPGVSEAQASRAPSMSDRIFGSSTRKQRMRETKFMSARLPLVSAAKIRGSFRMPRSSRTWNASSSNDEEECEDAVTYEYGPVSDVRKGKLSDIEAYERALDAFQRGQFAEADEALHRLTAKCTTDRAAQLLQARIDGALVKHGTSISPSNHEWDGVLRLHAKEF</sequence>
<proteinExistence type="predicted"/>
<feature type="region of interest" description="Disordered" evidence="1">
    <location>
        <begin position="1"/>
        <end position="91"/>
    </location>
</feature>
<feature type="compositionally biased region" description="Low complexity" evidence="1">
    <location>
        <begin position="50"/>
        <end position="80"/>
    </location>
</feature>
<feature type="domain" description="Guanylate cyclase" evidence="3">
    <location>
        <begin position="785"/>
        <end position="921"/>
    </location>
</feature>
<feature type="compositionally biased region" description="Basic and acidic residues" evidence="1">
    <location>
        <begin position="143"/>
        <end position="155"/>
    </location>
</feature>
<keyword evidence="2" id="KW-1133">Transmembrane helix</keyword>
<feature type="transmembrane region" description="Helical" evidence="2">
    <location>
        <begin position="191"/>
        <end position="214"/>
    </location>
</feature>
<organism evidence="4 5">
    <name type="scientific">Hondaea fermentalgiana</name>
    <dbReference type="NCBI Taxonomy" id="2315210"/>
    <lineage>
        <taxon>Eukaryota</taxon>
        <taxon>Sar</taxon>
        <taxon>Stramenopiles</taxon>
        <taxon>Bigyra</taxon>
        <taxon>Labyrinthulomycetes</taxon>
        <taxon>Thraustochytrida</taxon>
        <taxon>Thraustochytriidae</taxon>
        <taxon>Hondaea</taxon>
    </lineage>
</organism>
<dbReference type="OrthoDB" id="10258068at2759"/>
<comment type="caution">
    <text evidence="4">The sequence shown here is derived from an EMBL/GenBank/DDBJ whole genome shotgun (WGS) entry which is preliminary data.</text>
</comment>
<evidence type="ECO:0000259" key="3">
    <source>
        <dbReference type="PROSITE" id="PS50125"/>
    </source>
</evidence>
<dbReference type="Gene3D" id="3.30.70.1230">
    <property type="entry name" value="Nucleotide cyclase"/>
    <property type="match status" value="1"/>
</dbReference>
<feature type="compositionally biased region" description="Pro residues" evidence="1">
    <location>
        <begin position="81"/>
        <end position="91"/>
    </location>
</feature>
<feature type="transmembrane region" description="Helical" evidence="2">
    <location>
        <begin position="675"/>
        <end position="702"/>
    </location>
</feature>
<protein>
    <submittedName>
        <fullName evidence="4">Adenylate cyclase, terminal-differentiation specific</fullName>
    </submittedName>
</protein>
<dbReference type="InterPro" id="IPR029787">
    <property type="entry name" value="Nucleotide_cyclase"/>
</dbReference>
<dbReference type="InterPro" id="IPR001054">
    <property type="entry name" value="A/G_cyclase"/>
</dbReference>
<dbReference type="SUPFAM" id="SSF55073">
    <property type="entry name" value="Nucleotide cyclase"/>
    <property type="match status" value="1"/>
</dbReference>
<dbReference type="EMBL" id="BEYU01000178">
    <property type="protein sequence ID" value="GBG34051.1"/>
    <property type="molecule type" value="Genomic_DNA"/>
</dbReference>
<evidence type="ECO:0000256" key="1">
    <source>
        <dbReference type="SAM" id="MobiDB-lite"/>
    </source>
</evidence>
<reference evidence="4 5" key="1">
    <citation type="submission" date="2017-12" db="EMBL/GenBank/DDBJ databases">
        <title>Sequencing, de novo assembly and annotation of complete genome of a new Thraustochytrid species, strain FCC1311.</title>
        <authorList>
            <person name="Sedici K."/>
            <person name="Godart F."/>
            <person name="Aiese Cigliano R."/>
            <person name="Sanseverino W."/>
            <person name="Barakat M."/>
            <person name="Ortet P."/>
            <person name="Marechal E."/>
            <person name="Cagnac O."/>
            <person name="Amato A."/>
        </authorList>
    </citation>
    <scope>NUCLEOTIDE SEQUENCE [LARGE SCALE GENOMIC DNA]</scope>
</reference>
<dbReference type="Proteomes" id="UP000241890">
    <property type="component" value="Unassembled WGS sequence"/>
</dbReference>
<name>A0A2R5GZZ4_9STRA</name>
<dbReference type="GO" id="GO:0006171">
    <property type="term" value="P:cAMP biosynthetic process"/>
    <property type="evidence" value="ECO:0007669"/>
    <property type="project" value="TreeGrafter"/>
</dbReference>
<feature type="compositionally biased region" description="Basic and acidic residues" evidence="1">
    <location>
        <begin position="27"/>
        <end position="44"/>
    </location>
</feature>
<keyword evidence="5" id="KW-1185">Reference proteome</keyword>
<dbReference type="Pfam" id="PF00211">
    <property type="entry name" value="Guanylate_cyc"/>
    <property type="match status" value="1"/>
</dbReference>
<keyword evidence="2" id="KW-0472">Membrane</keyword>
<dbReference type="AlphaFoldDB" id="A0A2R5GZZ4"/>
<evidence type="ECO:0000256" key="2">
    <source>
        <dbReference type="SAM" id="Phobius"/>
    </source>
</evidence>
<dbReference type="PROSITE" id="PS50125">
    <property type="entry name" value="GUANYLATE_CYCLASE_2"/>
    <property type="match status" value="1"/>
</dbReference>